<dbReference type="EMBL" id="PUBV01000001">
    <property type="protein sequence ID" value="PWB09862.1"/>
    <property type="molecule type" value="Genomic_DNA"/>
</dbReference>
<reference evidence="5" key="1">
    <citation type="submission" date="2018-02" db="EMBL/GenBank/DDBJ databases">
        <authorList>
            <person name="Clavel T."/>
            <person name="Strowig T."/>
        </authorList>
    </citation>
    <scope>NUCLEOTIDE SEQUENCE [LARGE SCALE GENOMIC DNA]</scope>
    <source>
        <strain evidence="5">DSM 100764</strain>
    </source>
</reference>
<dbReference type="InterPro" id="IPR000424">
    <property type="entry name" value="Primosome_PriB/ssb"/>
</dbReference>
<dbReference type="NCBIfam" id="TIGR00621">
    <property type="entry name" value="ssb"/>
    <property type="match status" value="1"/>
</dbReference>
<evidence type="ECO:0000256" key="1">
    <source>
        <dbReference type="ARBA" id="ARBA00023125"/>
    </source>
</evidence>
<dbReference type="AlphaFoldDB" id="A0A2V1J3A4"/>
<dbReference type="HAMAP" id="MF_00984">
    <property type="entry name" value="SSB"/>
    <property type="match status" value="1"/>
</dbReference>
<keyword evidence="5" id="KW-1185">Reference proteome</keyword>
<comment type="subunit">
    <text evidence="2">Homotetramer.</text>
</comment>
<dbReference type="PROSITE" id="PS50935">
    <property type="entry name" value="SSB"/>
    <property type="match status" value="1"/>
</dbReference>
<dbReference type="GeneID" id="93424255"/>
<dbReference type="CDD" id="cd04496">
    <property type="entry name" value="SSB_OBF"/>
    <property type="match status" value="1"/>
</dbReference>
<protein>
    <recommendedName>
        <fullName evidence="2 3">Single-stranded DNA-binding protein</fullName>
        <shortName evidence="2">SSB</shortName>
    </recommendedName>
</protein>
<proteinExistence type="inferred from homology"/>
<dbReference type="PIRSF" id="PIRSF002070">
    <property type="entry name" value="SSB"/>
    <property type="match status" value="1"/>
</dbReference>
<dbReference type="RefSeq" id="WP_107034914.1">
    <property type="nucleotide sequence ID" value="NZ_CAOLHR010000015.1"/>
</dbReference>
<dbReference type="GO" id="GO:0009295">
    <property type="term" value="C:nucleoid"/>
    <property type="evidence" value="ECO:0007669"/>
    <property type="project" value="TreeGrafter"/>
</dbReference>
<sequence>MSVNKVILVGNVGQDPEIRYVEKRPVAEMSLATTERGYRTSSGVDIPERTEWHRLIMWDSAADTAEKYIRKGTKLFVEGKLRTRTWVDRAGVARKVTEIYVDNFDILSRPQT</sequence>
<evidence type="ECO:0000256" key="3">
    <source>
        <dbReference type="PIRNR" id="PIRNR002070"/>
    </source>
</evidence>
<organism evidence="4 5">
    <name type="scientific">Paramuribaculum intestinale</name>
    <dbReference type="NCBI Taxonomy" id="2094151"/>
    <lineage>
        <taxon>Bacteria</taxon>
        <taxon>Pseudomonadati</taxon>
        <taxon>Bacteroidota</taxon>
        <taxon>Bacteroidia</taxon>
        <taxon>Bacteroidales</taxon>
        <taxon>Muribaculaceae</taxon>
        <taxon>Paramuribaculum</taxon>
    </lineage>
</organism>
<evidence type="ECO:0000313" key="4">
    <source>
        <dbReference type="EMBL" id="PWB09862.1"/>
    </source>
</evidence>
<accession>A0A2V1J3A4</accession>
<dbReference type="GO" id="GO:0006260">
    <property type="term" value="P:DNA replication"/>
    <property type="evidence" value="ECO:0007669"/>
    <property type="project" value="InterPro"/>
</dbReference>
<dbReference type="SUPFAM" id="SSF50249">
    <property type="entry name" value="Nucleic acid-binding proteins"/>
    <property type="match status" value="1"/>
</dbReference>
<keyword evidence="1 2" id="KW-0238">DNA-binding</keyword>
<dbReference type="InterPro" id="IPR012340">
    <property type="entry name" value="NA-bd_OB-fold"/>
</dbReference>
<dbReference type="PANTHER" id="PTHR10302">
    <property type="entry name" value="SINGLE-STRANDED DNA-BINDING PROTEIN"/>
    <property type="match status" value="1"/>
</dbReference>
<dbReference type="Pfam" id="PF00436">
    <property type="entry name" value="SSB"/>
    <property type="match status" value="1"/>
</dbReference>
<comment type="caution">
    <text evidence="4">The sequence shown here is derived from an EMBL/GenBank/DDBJ whole genome shotgun (WGS) entry which is preliminary data.</text>
</comment>
<dbReference type="GO" id="GO:0003697">
    <property type="term" value="F:single-stranded DNA binding"/>
    <property type="evidence" value="ECO:0007669"/>
    <property type="project" value="UniProtKB-UniRule"/>
</dbReference>
<dbReference type="Gene3D" id="2.40.50.140">
    <property type="entry name" value="Nucleic acid-binding proteins"/>
    <property type="match status" value="1"/>
</dbReference>
<name>A0A2V1J3A4_9BACT</name>
<dbReference type="InterPro" id="IPR011344">
    <property type="entry name" value="ssDNA-bd"/>
</dbReference>
<gene>
    <name evidence="4" type="ORF">C5O25_00580</name>
</gene>
<evidence type="ECO:0000256" key="2">
    <source>
        <dbReference type="HAMAP-Rule" id="MF_00984"/>
    </source>
</evidence>
<dbReference type="PANTHER" id="PTHR10302:SF27">
    <property type="entry name" value="SINGLE-STRANDED DNA-BINDING PROTEIN"/>
    <property type="match status" value="1"/>
</dbReference>
<comment type="caution">
    <text evidence="2">Lacks conserved residue(s) required for the propagation of feature annotation.</text>
</comment>
<dbReference type="Proteomes" id="UP000244925">
    <property type="component" value="Unassembled WGS sequence"/>
</dbReference>
<evidence type="ECO:0000313" key="5">
    <source>
        <dbReference type="Proteomes" id="UP000244925"/>
    </source>
</evidence>